<accession>A0A117MNN2</accession>
<dbReference type="Pfam" id="PF00072">
    <property type="entry name" value="Response_reg"/>
    <property type="match status" value="1"/>
</dbReference>
<dbReference type="OrthoDB" id="3698783at2"/>
<comment type="caution">
    <text evidence="3">The sequence shown here is derived from an EMBL/GenBank/DDBJ whole genome shotgun (WGS) entry which is preliminary data.</text>
</comment>
<keyword evidence="4" id="KW-1185">Reference proteome</keyword>
<sequence>MTGFDLILIVEDSAEDVEAIERAISRSHPDLRLEFLRSGGEVLPRLTAPGAELPGLILLDLNMPGEGGLAVIQRVRADPALDRLRIVVFTSSEDQAEADACYAAGADSYIFKPINFGLFQTVLRQTLDYWRSRPNVAHIVVPPPGDSPAQI</sequence>
<feature type="domain" description="Response regulatory" evidence="2">
    <location>
        <begin position="6"/>
        <end position="127"/>
    </location>
</feature>
<dbReference type="PANTHER" id="PTHR44520:SF1">
    <property type="entry name" value="TWO-COMPONENT SYSTEM REGULATORY PROTEIN"/>
    <property type="match status" value="1"/>
</dbReference>
<dbReference type="InterPro" id="IPR001789">
    <property type="entry name" value="Sig_transdc_resp-reg_receiver"/>
</dbReference>
<dbReference type="EMBL" id="LLZH01000299">
    <property type="protein sequence ID" value="KUL27414.1"/>
    <property type="molecule type" value="Genomic_DNA"/>
</dbReference>
<gene>
    <name evidence="3" type="ORF">ADL15_35635</name>
</gene>
<dbReference type="InterPro" id="IPR052893">
    <property type="entry name" value="TCS_response_regulator"/>
</dbReference>
<dbReference type="PANTHER" id="PTHR44520">
    <property type="entry name" value="RESPONSE REGULATOR RCP1-RELATED"/>
    <property type="match status" value="1"/>
</dbReference>
<dbReference type="CDD" id="cd17557">
    <property type="entry name" value="REC_Rcp-like"/>
    <property type="match status" value="1"/>
</dbReference>
<dbReference type="AlphaFoldDB" id="A0A117MNN2"/>
<feature type="modified residue" description="4-aspartylphosphate" evidence="1">
    <location>
        <position position="60"/>
    </location>
</feature>
<dbReference type="RefSeq" id="WP_067700593.1">
    <property type="nucleotide sequence ID" value="NZ_LLZH01000299.1"/>
</dbReference>
<dbReference type="InterPro" id="IPR011006">
    <property type="entry name" value="CheY-like_superfamily"/>
</dbReference>
<evidence type="ECO:0000259" key="2">
    <source>
        <dbReference type="PROSITE" id="PS50110"/>
    </source>
</evidence>
<proteinExistence type="predicted"/>
<dbReference type="SMART" id="SM00448">
    <property type="entry name" value="REC"/>
    <property type="match status" value="1"/>
</dbReference>
<protein>
    <submittedName>
        <fullName evidence="3">Transcriptional regulator</fullName>
    </submittedName>
</protein>
<keyword evidence="1" id="KW-0597">Phosphoprotein</keyword>
<dbReference type="Gene3D" id="3.40.50.2300">
    <property type="match status" value="1"/>
</dbReference>
<evidence type="ECO:0000313" key="3">
    <source>
        <dbReference type="EMBL" id="KUL27414.1"/>
    </source>
</evidence>
<dbReference type="GO" id="GO:0000160">
    <property type="term" value="P:phosphorelay signal transduction system"/>
    <property type="evidence" value="ECO:0007669"/>
    <property type="project" value="InterPro"/>
</dbReference>
<dbReference type="PROSITE" id="PS50110">
    <property type="entry name" value="RESPONSE_REGULATORY"/>
    <property type="match status" value="1"/>
</dbReference>
<dbReference type="Proteomes" id="UP000053244">
    <property type="component" value="Unassembled WGS sequence"/>
</dbReference>
<evidence type="ECO:0000313" key="4">
    <source>
        <dbReference type="Proteomes" id="UP000053244"/>
    </source>
</evidence>
<evidence type="ECO:0000256" key="1">
    <source>
        <dbReference type="PROSITE-ProRule" id="PRU00169"/>
    </source>
</evidence>
<organism evidence="3 4">
    <name type="scientific">Actinoplanes awajinensis subsp. mycoplanecinus</name>
    <dbReference type="NCBI Taxonomy" id="135947"/>
    <lineage>
        <taxon>Bacteria</taxon>
        <taxon>Bacillati</taxon>
        <taxon>Actinomycetota</taxon>
        <taxon>Actinomycetes</taxon>
        <taxon>Micromonosporales</taxon>
        <taxon>Micromonosporaceae</taxon>
        <taxon>Actinoplanes</taxon>
    </lineage>
</organism>
<reference evidence="3 4" key="1">
    <citation type="submission" date="2015-10" db="EMBL/GenBank/DDBJ databases">
        <authorList>
            <person name="Gilbert D.G."/>
        </authorList>
    </citation>
    <scope>NUCLEOTIDE SEQUENCE [LARGE SCALE GENOMIC DNA]</scope>
    <source>
        <strain evidence="3 4">NRRL B-16712</strain>
    </source>
</reference>
<dbReference type="SUPFAM" id="SSF52172">
    <property type="entry name" value="CheY-like"/>
    <property type="match status" value="1"/>
</dbReference>
<name>A0A117MNN2_9ACTN</name>